<reference evidence="1 2" key="1">
    <citation type="submission" date="2019-08" db="EMBL/GenBank/DDBJ databases">
        <authorList>
            <person name="Peeters C."/>
        </authorList>
    </citation>
    <scope>NUCLEOTIDE SEQUENCE [LARGE SCALE GENOMIC DNA]</scope>
    <source>
        <strain evidence="1 2">LMG 31012</strain>
    </source>
</reference>
<accession>A0A5E4X4Q9</accession>
<evidence type="ECO:0000313" key="1">
    <source>
        <dbReference type="EMBL" id="VVE31260.1"/>
    </source>
</evidence>
<organism evidence="1 2">
    <name type="scientific">Pandoraea eparura</name>
    <dbReference type="NCBI Taxonomy" id="2508291"/>
    <lineage>
        <taxon>Bacteria</taxon>
        <taxon>Pseudomonadati</taxon>
        <taxon>Pseudomonadota</taxon>
        <taxon>Betaproteobacteria</taxon>
        <taxon>Burkholderiales</taxon>
        <taxon>Burkholderiaceae</taxon>
        <taxon>Pandoraea</taxon>
    </lineage>
</organism>
<name>A0A5E4X4Q9_9BURK</name>
<gene>
    <name evidence="1" type="ORF">PEP31012_03688</name>
</gene>
<proteinExistence type="predicted"/>
<dbReference type="AlphaFoldDB" id="A0A5E4X4Q9"/>
<dbReference type="EMBL" id="CABPSH010000010">
    <property type="protein sequence ID" value="VVE31260.1"/>
    <property type="molecule type" value="Genomic_DNA"/>
</dbReference>
<protein>
    <submittedName>
        <fullName evidence="1">Uncharacterized protein</fullName>
    </submittedName>
</protein>
<dbReference type="Proteomes" id="UP000400981">
    <property type="component" value="Unassembled WGS sequence"/>
</dbReference>
<sequence>MSSIIPTFQGEVQLAGWSDTHNGGAKVTFWLTDATDLEAFRTLTIRKGNHAGHRFAAVLVEIGDDEQPVQPESQQKGGELAKLAGQLCNNPEFWNFLHAKHGWACSMSEDAAKLIRNRCRINSRSELDHKAEAAAIFHEQFREPFVEWRRWSKQ</sequence>
<evidence type="ECO:0000313" key="2">
    <source>
        <dbReference type="Proteomes" id="UP000400981"/>
    </source>
</evidence>
<dbReference type="RefSeq" id="WP_150590748.1">
    <property type="nucleotide sequence ID" value="NZ_CABPSH010000010.1"/>
</dbReference>
<keyword evidence="2" id="KW-1185">Reference proteome</keyword>
<dbReference type="OrthoDB" id="8660968at2"/>